<organism evidence="1">
    <name type="scientific">marine sediment metagenome</name>
    <dbReference type="NCBI Taxonomy" id="412755"/>
    <lineage>
        <taxon>unclassified sequences</taxon>
        <taxon>metagenomes</taxon>
        <taxon>ecological metagenomes</taxon>
    </lineage>
</organism>
<dbReference type="AlphaFoldDB" id="A0A0F9QF41"/>
<evidence type="ECO:0000313" key="1">
    <source>
        <dbReference type="EMBL" id="KKN35622.1"/>
    </source>
</evidence>
<protein>
    <submittedName>
        <fullName evidence="1">Uncharacterized protein</fullName>
    </submittedName>
</protein>
<proteinExistence type="predicted"/>
<reference evidence="1" key="1">
    <citation type="journal article" date="2015" name="Nature">
        <title>Complex archaea that bridge the gap between prokaryotes and eukaryotes.</title>
        <authorList>
            <person name="Spang A."/>
            <person name="Saw J.H."/>
            <person name="Jorgensen S.L."/>
            <person name="Zaremba-Niedzwiedzka K."/>
            <person name="Martijn J."/>
            <person name="Lind A.E."/>
            <person name="van Eijk R."/>
            <person name="Schleper C."/>
            <person name="Guy L."/>
            <person name="Ettema T.J."/>
        </authorList>
    </citation>
    <scope>NUCLEOTIDE SEQUENCE</scope>
</reference>
<name>A0A0F9QF41_9ZZZZ</name>
<sequence>MTVLTKAKKAANAKLAEAIADKSILMIQLSIVHTTNPIATLLSAEFRHDLEQITEIVLNYEDKKAIRRATG</sequence>
<dbReference type="EMBL" id="LAZR01002025">
    <property type="protein sequence ID" value="KKN35622.1"/>
    <property type="molecule type" value="Genomic_DNA"/>
</dbReference>
<comment type="caution">
    <text evidence="1">The sequence shown here is derived from an EMBL/GenBank/DDBJ whole genome shotgun (WGS) entry which is preliminary data.</text>
</comment>
<gene>
    <name evidence="1" type="ORF">LCGC14_0781790</name>
</gene>
<accession>A0A0F9QF41</accession>